<dbReference type="OrthoDB" id="10253401at2759"/>
<dbReference type="Proteomes" id="UP000007014">
    <property type="component" value="Chromosome 10"/>
</dbReference>
<reference evidence="3 4" key="2">
    <citation type="journal article" date="2007" name="BMC Biol.">
        <title>A 100%-complete sequence reveals unusually simple genomic features in the hot-spring red alga Cyanidioschyzon merolae.</title>
        <authorList>
            <person name="Nozaki H."/>
            <person name="Takano H."/>
            <person name="Misumi O."/>
            <person name="Terasawa K."/>
            <person name="Matsuzaki M."/>
            <person name="Maruyama S."/>
            <person name="Nishida K."/>
            <person name="Yagisawa F."/>
            <person name="Yoshida Y."/>
            <person name="Fujiwara T."/>
            <person name="Takio S."/>
            <person name="Tamura K."/>
            <person name="Chung S.J."/>
            <person name="Nakamura S."/>
            <person name="Kuroiwa H."/>
            <person name="Tanaka K."/>
            <person name="Sato N."/>
            <person name="Kuroiwa T."/>
        </authorList>
    </citation>
    <scope>NUCLEOTIDE SEQUENCE [LARGE SCALE GENOMIC DNA]</scope>
    <source>
        <strain evidence="3 4">10D</strain>
    </source>
</reference>
<dbReference type="Pfam" id="PF01381">
    <property type="entry name" value="HTH_3"/>
    <property type="match status" value="1"/>
</dbReference>
<dbReference type="PROSITE" id="PS50943">
    <property type="entry name" value="HTH_CROC1"/>
    <property type="match status" value="1"/>
</dbReference>
<organism evidence="3 4">
    <name type="scientific">Cyanidioschyzon merolae (strain NIES-3377 / 10D)</name>
    <name type="common">Unicellular red alga</name>
    <dbReference type="NCBI Taxonomy" id="280699"/>
    <lineage>
        <taxon>Eukaryota</taxon>
        <taxon>Rhodophyta</taxon>
        <taxon>Bangiophyceae</taxon>
        <taxon>Cyanidiales</taxon>
        <taxon>Cyanidiaceae</taxon>
        <taxon>Cyanidioschyzon</taxon>
    </lineage>
</organism>
<evidence type="ECO:0000313" key="4">
    <source>
        <dbReference type="Proteomes" id="UP000007014"/>
    </source>
</evidence>
<dbReference type="eggNOG" id="KOG3398">
    <property type="taxonomic scope" value="Eukaryota"/>
</dbReference>
<keyword evidence="1" id="KW-0238">DNA-binding</keyword>
<dbReference type="Gene3D" id="1.10.260.40">
    <property type="entry name" value="lambda repressor-like DNA-binding domains"/>
    <property type="match status" value="1"/>
</dbReference>
<dbReference type="AlphaFoldDB" id="M1URJ7"/>
<dbReference type="PANTHER" id="PTHR10245">
    <property type="entry name" value="ENDOTHELIAL DIFFERENTIATION-RELATED FACTOR 1 MULTIPROTEIN BRIDGING FACTOR 1"/>
    <property type="match status" value="1"/>
</dbReference>
<dbReference type="RefSeq" id="XP_005534853.1">
    <property type="nucleotide sequence ID" value="XM_005534796.1"/>
</dbReference>
<sequence>METQDWKEVVINPRAKRNQVSSQSLTGPITGAAAEKKFGAGSNKKNLVPNAKRLDEAHEPERLQSVPLSLAKRIQQARQQKGWTQTQLAQAIGERARVVNDYERAAVPPNPVIINKMEKALGVRLRGQGSTPAPSAK</sequence>
<keyword evidence="4" id="KW-1185">Reference proteome</keyword>
<name>M1URJ7_CYAM1</name>
<dbReference type="InterPro" id="IPR001387">
    <property type="entry name" value="Cro/C1-type_HTH"/>
</dbReference>
<protein>
    <submittedName>
        <fullName evidence="3">Similar to ethylene-responsive transcription coactivator</fullName>
    </submittedName>
</protein>
<feature type="domain" description="HTH cro/C1-type" evidence="2">
    <location>
        <begin position="74"/>
        <end position="128"/>
    </location>
</feature>
<proteinExistence type="predicted"/>
<evidence type="ECO:0000256" key="1">
    <source>
        <dbReference type="ARBA" id="ARBA00023125"/>
    </source>
</evidence>
<evidence type="ECO:0000259" key="2">
    <source>
        <dbReference type="PROSITE" id="PS50943"/>
    </source>
</evidence>
<dbReference type="KEGG" id="cme:CYME_CMJ111C"/>
<dbReference type="STRING" id="280699.M1URJ7"/>
<dbReference type="GO" id="GO:0005634">
    <property type="term" value="C:nucleus"/>
    <property type="evidence" value="ECO:0007669"/>
    <property type="project" value="TreeGrafter"/>
</dbReference>
<dbReference type="InterPro" id="IPR010982">
    <property type="entry name" value="Lambda_DNA-bd_dom_sf"/>
</dbReference>
<dbReference type="GeneID" id="16994190"/>
<reference evidence="3 4" key="1">
    <citation type="journal article" date="2004" name="Nature">
        <title>Genome sequence of the ultrasmall unicellular red alga Cyanidioschyzon merolae 10D.</title>
        <authorList>
            <person name="Matsuzaki M."/>
            <person name="Misumi O."/>
            <person name="Shin-i T."/>
            <person name="Maruyama S."/>
            <person name="Takahara M."/>
            <person name="Miyagishima S."/>
            <person name="Mori T."/>
            <person name="Nishida K."/>
            <person name="Yagisawa F."/>
            <person name="Nishida K."/>
            <person name="Yoshida Y."/>
            <person name="Nishimura Y."/>
            <person name="Nakao S."/>
            <person name="Kobayashi T."/>
            <person name="Momoyama Y."/>
            <person name="Higashiyama T."/>
            <person name="Minoda A."/>
            <person name="Sano M."/>
            <person name="Nomoto H."/>
            <person name="Oishi K."/>
            <person name="Hayashi H."/>
            <person name="Ohta F."/>
            <person name="Nishizaka S."/>
            <person name="Haga S."/>
            <person name="Miura S."/>
            <person name="Morishita T."/>
            <person name="Kabeya Y."/>
            <person name="Terasawa K."/>
            <person name="Suzuki Y."/>
            <person name="Ishii Y."/>
            <person name="Asakawa S."/>
            <person name="Takano H."/>
            <person name="Ohta N."/>
            <person name="Kuroiwa H."/>
            <person name="Tanaka K."/>
            <person name="Shimizu N."/>
            <person name="Sugano S."/>
            <person name="Sato N."/>
            <person name="Nozaki H."/>
            <person name="Ogasawara N."/>
            <person name="Kohara Y."/>
            <person name="Kuroiwa T."/>
        </authorList>
    </citation>
    <scope>NUCLEOTIDE SEQUENCE [LARGE SCALE GENOMIC DNA]</scope>
    <source>
        <strain evidence="3 4">10D</strain>
    </source>
</reference>
<dbReference type="SUPFAM" id="SSF47413">
    <property type="entry name" value="lambda repressor-like DNA-binding domains"/>
    <property type="match status" value="1"/>
</dbReference>
<dbReference type="Gramene" id="CMJ111CT">
    <property type="protein sequence ID" value="CMJ111CT"/>
    <property type="gene ID" value="CMJ111C"/>
</dbReference>
<gene>
    <name evidence="3" type="ORF">CYME_CMJ111C</name>
</gene>
<dbReference type="CDD" id="cd00093">
    <property type="entry name" value="HTH_XRE"/>
    <property type="match status" value="1"/>
</dbReference>
<dbReference type="OMA" id="KANQQRS"/>
<dbReference type="PANTHER" id="PTHR10245:SF15">
    <property type="entry name" value="ENDOTHELIAL DIFFERENTIATION-RELATED FACTOR 1"/>
    <property type="match status" value="1"/>
</dbReference>
<accession>M1URJ7</accession>
<dbReference type="SMART" id="SM00530">
    <property type="entry name" value="HTH_XRE"/>
    <property type="match status" value="1"/>
</dbReference>
<dbReference type="GO" id="GO:0003677">
    <property type="term" value="F:DNA binding"/>
    <property type="evidence" value="ECO:0007669"/>
    <property type="project" value="UniProtKB-KW"/>
</dbReference>
<evidence type="ECO:0000313" key="3">
    <source>
        <dbReference type="EMBL" id="BAM80246.1"/>
    </source>
</evidence>
<dbReference type="HOGENOM" id="CLU_112609_1_0_1"/>
<dbReference type="EMBL" id="AP006492">
    <property type="protein sequence ID" value="BAM80246.1"/>
    <property type="molecule type" value="Genomic_DNA"/>
</dbReference>